<dbReference type="Proteomes" id="UP000075288">
    <property type="component" value="Unassembled WGS sequence"/>
</dbReference>
<gene>
    <name evidence="1" type="ORF">B4098_1852</name>
</gene>
<accession>A0A150JYM4</accession>
<dbReference type="EMBL" id="LQYG01000049">
    <property type="protein sequence ID" value="KYC62445.1"/>
    <property type="molecule type" value="Genomic_DNA"/>
</dbReference>
<reference evidence="1 2" key="1">
    <citation type="submission" date="2016-01" db="EMBL/GenBank/DDBJ databases">
        <title>Genome Sequences of Twelve Sporeforming Bacillus Species Isolated from Foods.</title>
        <authorList>
            <person name="Berendsen E.M."/>
            <person name="Wells-Bennik M.H."/>
            <person name="Krawcyk A.O."/>
            <person name="De Jong A."/>
            <person name="Holsappel S."/>
            <person name="Eijlander R.T."/>
            <person name="Kuipers O.P."/>
        </authorList>
    </citation>
    <scope>NUCLEOTIDE SEQUENCE [LARGE SCALE GENOMIC DNA]</scope>
    <source>
        <strain evidence="1 2">B4098</strain>
    </source>
</reference>
<comment type="caution">
    <text evidence="1">The sequence shown here is derived from an EMBL/GenBank/DDBJ whole genome shotgun (WGS) entry which is preliminary data.</text>
</comment>
<sequence>MAAICSKKAGKYDAVFKRPVKGAAGFRSPGFSKQLQINGAL</sequence>
<evidence type="ECO:0000313" key="1">
    <source>
        <dbReference type="EMBL" id="KYC62445.1"/>
    </source>
</evidence>
<evidence type="ECO:0000313" key="2">
    <source>
        <dbReference type="Proteomes" id="UP000075288"/>
    </source>
</evidence>
<dbReference type="PATRIC" id="fig|1398.26.peg.3106"/>
<organism evidence="1 2">
    <name type="scientific">Heyndrickxia coagulans</name>
    <name type="common">Weizmannia coagulans</name>
    <dbReference type="NCBI Taxonomy" id="1398"/>
    <lineage>
        <taxon>Bacteria</taxon>
        <taxon>Bacillati</taxon>
        <taxon>Bacillota</taxon>
        <taxon>Bacilli</taxon>
        <taxon>Bacillales</taxon>
        <taxon>Bacillaceae</taxon>
        <taxon>Heyndrickxia</taxon>
    </lineage>
</organism>
<dbReference type="RefSeq" id="WP_013860363.1">
    <property type="nucleotide sequence ID" value="NZ_JAHKRQ010000024.1"/>
</dbReference>
<dbReference type="AlphaFoldDB" id="A0A150JYM4"/>
<protein>
    <submittedName>
        <fullName evidence="1">Uncharacterized protein</fullName>
    </submittedName>
</protein>
<proteinExistence type="predicted"/>
<name>A0A150JYM4_HEYCO</name>